<dbReference type="Gene3D" id="3.40.50.2000">
    <property type="entry name" value="Glycogen Phosphorylase B"/>
    <property type="match status" value="2"/>
</dbReference>
<keyword evidence="1" id="KW-1133">Transmembrane helix</keyword>
<feature type="domain" description="Glycosyl transferase family 1" evidence="2">
    <location>
        <begin position="164"/>
        <end position="319"/>
    </location>
</feature>
<name>A0AAE3SEQ9_9BACT</name>
<accession>A0AAE3SEQ9</accession>
<dbReference type="Proteomes" id="UP001209229">
    <property type="component" value="Unassembled WGS sequence"/>
</dbReference>
<dbReference type="Pfam" id="PF00534">
    <property type="entry name" value="Glycos_transf_1"/>
    <property type="match status" value="1"/>
</dbReference>
<keyword evidence="1" id="KW-0812">Transmembrane</keyword>
<reference evidence="3" key="1">
    <citation type="submission" date="2022-10" db="EMBL/GenBank/DDBJ databases">
        <authorList>
            <person name="Yu W.X."/>
        </authorList>
    </citation>
    <scope>NUCLEOTIDE SEQUENCE</scope>
    <source>
        <strain evidence="3">AAT</strain>
    </source>
</reference>
<dbReference type="GO" id="GO:0016757">
    <property type="term" value="F:glycosyltransferase activity"/>
    <property type="evidence" value="ECO:0007669"/>
    <property type="project" value="InterPro"/>
</dbReference>
<keyword evidence="4" id="KW-1185">Reference proteome</keyword>
<protein>
    <submittedName>
        <fullName evidence="3">Glycosyltransferase family 4 protein</fullName>
    </submittedName>
</protein>
<feature type="transmembrane region" description="Helical" evidence="1">
    <location>
        <begin position="46"/>
        <end position="67"/>
    </location>
</feature>
<keyword evidence="1" id="KW-0472">Membrane</keyword>
<evidence type="ECO:0000313" key="3">
    <source>
        <dbReference type="EMBL" id="MCW3786645.1"/>
    </source>
</evidence>
<dbReference type="CDD" id="cd03801">
    <property type="entry name" value="GT4_PimA-like"/>
    <property type="match status" value="1"/>
</dbReference>
<evidence type="ECO:0000313" key="4">
    <source>
        <dbReference type="Proteomes" id="UP001209229"/>
    </source>
</evidence>
<dbReference type="AlphaFoldDB" id="A0AAE3SEQ9"/>
<dbReference type="SUPFAM" id="SSF53756">
    <property type="entry name" value="UDP-Glycosyltransferase/glycogen phosphorylase"/>
    <property type="match status" value="1"/>
</dbReference>
<dbReference type="RefSeq" id="WP_301190209.1">
    <property type="nucleotide sequence ID" value="NZ_JAPDPJ010000017.1"/>
</dbReference>
<dbReference type="EMBL" id="JAPDPJ010000017">
    <property type="protein sequence ID" value="MCW3786645.1"/>
    <property type="molecule type" value="Genomic_DNA"/>
</dbReference>
<comment type="caution">
    <text evidence="3">The sequence shown here is derived from an EMBL/GenBank/DDBJ whole genome shotgun (WGS) entry which is preliminary data.</text>
</comment>
<evidence type="ECO:0000259" key="2">
    <source>
        <dbReference type="Pfam" id="PF00534"/>
    </source>
</evidence>
<dbReference type="PANTHER" id="PTHR12526">
    <property type="entry name" value="GLYCOSYLTRANSFERASE"/>
    <property type="match status" value="1"/>
</dbReference>
<organism evidence="3 4">
    <name type="scientific">Plebeiibacterium sediminum</name>
    <dbReference type="NCBI Taxonomy" id="2992112"/>
    <lineage>
        <taxon>Bacteria</taxon>
        <taxon>Pseudomonadati</taxon>
        <taxon>Bacteroidota</taxon>
        <taxon>Bacteroidia</taxon>
        <taxon>Marinilabiliales</taxon>
        <taxon>Marinilabiliaceae</taxon>
        <taxon>Plebeiibacterium</taxon>
    </lineage>
</organism>
<sequence>MSKILIIATSRKTQGGVTSVVKAHEQGDQWEKYNCKWIETHVDRNVLFKLFYFLKSIFIFLFKIPFYHAVHIHFSEPPSAIRKSLFIFIAKILRKKVILHFHSYSIETTLYSNFSWLYRYIFKHGDLCIILSNYWKIELEKFYPAIRNIKVLLNPIVPGKKIQSNKKNYILFAGTLNKRKGYADLLQAFAPICNKYLDWKIVFAGNGEIDNAIKLAKNLNICDQVVMRGWISGKEKEKLFAESSVFCLPSYAEGLPMALLDAWSYGLPSIITSVGGIPDVAIDNENAILCTPGNIKDLSSKLDTLLSDKELQIKLSQASLKLSDGELNINKINNQLDSIYKSCLK</sequence>
<dbReference type="InterPro" id="IPR001296">
    <property type="entry name" value="Glyco_trans_1"/>
</dbReference>
<proteinExistence type="predicted"/>
<gene>
    <name evidence="3" type="ORF">OM075_09210</name>
</gene>
<evidence type="ECO:0000256" key="1">
    <source>
        <dbReference type="SAM" id="Phobius"/>
    </source>
</evidence>